<evidence type="ECO:0000256" key="4">
    <source>
        <dbReference type="ARBA" id="ARBA00035259"/>
    </source>
</evidence>
<dbReference type="AlphaFoldDB" id="A0A7V0IA81"/>
<dbReference type="Proteomes" id="UP000885706">
    <property type="component" value="Unassembled WGS sequence"/>
</dbReference>
<dbReference type="FunFam" id="3.30.230.10:FF:000001">
    <property type="entry name" value="30S ribosomal protein S9"/>
    <property type="match status" value="1"/>
</dbReference>
<keyword evidence="2 5" id="KW-0689">Ribosomal protein</keyword>
<keyword evidence="3 5" id="KW-0687">Ribonucleoprotein</keyword>
<comment type="caution">
    <text evidence="7">The sequence shown here is derived from an EMBL/GenBank/DDBJ whole genome shotgun (WGS) entry which is preliminary data.</text>
</comment>
<dbReference type="PANTHER" id="PTHR21569">
    <property type="entry name" value="RIBOSOMAL PROTEIN S9"/>
    <property type="match status" value="1"/>
</dbReference>
<dbReference type="InterPro" id="IPR023035">
    <property type="entry name" value="Ribosomal_uS9_bac/plastid"/>
</dbReference>
<reference evidence="7" key="1">
    <citation type="journal article" date="2020" name="mSystems">
        <title>Genome- and Community-Level Interaction Insights into Carbon Utilization and Element Cycling Functions of Hydrothermarchaeota in Hydrothermal Sediment.</title>
        <authorList>
            <person name="Zhou Z."/>
            <person name="Liu Y."/>
            <person name="Xu W."/>
            <person name="Pan J."/>
            <person name="Luo Z.H."/>
            <person name="Li M."/>
        </authorList>
    </citation>
    <scope>NUCLEOTIDE SEQUENCE [LARGE SCALE GENOMIC DNA]</scope>
    <source>
        <strain evidence="7">HyVt-113</strain>
    </source>
</reference>
<dbReference type="Gene3D" id="3.30.230.10">
    <property type="match status" value="1"/>
</dbReference>
<dbReference type="InterPro" id="IPR014721">
    <property type="entry name" value="Ribsml_uS5_D2-typ_fold_subgr"/>
</dbReference>
<dbReference type="NCBIfam" id="NF001099">
    <property type="entry name" value="PRK00132.1"/>
    <property type="match status" value="1"/>
</dbReference>
<dbReference type="Pfam" id="PF00380">
    <property type="entry name" value="Ribosomal_S9"/>
    <property type="match status" value="1"/>
</dbReference>
<dbReference type="EMBL" id="DQWQ01000090">
    <property type="protein sequence ID" value="HDD35569.1"/>
    <property type="molecule type" value="Genomic_DNA"/>
</dbReference>
<dbReference type="InterPro" id="IPR020568">
    <property type="entry name" value="Ribosomal_Su5_D2-typ_SF"/>
</dbReference>
<protein>
    <recommendedName>
        <fullName evidence="4 5">Small ribosomal subunit protein uS9</fullName>
    </recommendedName>
</protein>
<dbReference type="GO" id="GO:0003723">
    <property type="term" value="F:RNA binding"/>
    <property type="evidence" value="ECO:0007669"/>
    <property type="project" value="TreeGrafter"/>
</dbReference>
<dbReference type="SUPFAM" id="SSF54211">
    <property type="entry name" value="Ribosomal protein S5 domain 2-like"/>
    <property type="match status" value="1"/>
</dbReference>
<comment type="similarity">
    <text evidence="1 5 6">Belongs to the universal ribosomal protein uS9 family.</text>
</comment>
<dbReference type="GO" id="GO:0006412">
    <property type="term" value="P:translation"/>
    <property type="evidence" value="ECO:0007669"/>
    <property type="project" value="UniProtKB-UniRule"/>
</dbReference>
<gene>
    <name evidence="5" type="primary">rpsI</name>
    <name evidence="7" type="ORF">ENF30_02085</name>
</gene>
<evidence type="ECO:0000256" key="3">
    <source>
        <dbReference type="ARBA" id="ARBA00023274"/>
    </source>
</evidence>
<evidence type="ECO:0000256" key="1">
    <source>
        <dbReference type="ARBA" id="ARBA00005251"/>
    </source>
</evidence>
<evidence type="ECO:0000313" key="7">
    <source>
        <dbReference type="EMBL" id="HDD35569.1"/>
    </source>
</evidence>
<dbReference type="PROSITE" id="PS00360">
    <property type="entry name" value="RIBOSOMAL_S9"/>
    <property type="match status" value="1"/>
</dbReference>
<evidence type="ECO:0000256" key="5">
    <source>
        <dbReference type="HAMAP-Rule" id="MF_00532"/>
    </source>
</evidence>
<name>A0A7V0IA81_DESA2</name>
<evidence type="ECO:0000256" key="2">
    <source>
        <dbReference type="ARBA" id="ARBA00022980"/>
    </source>
</evidence>
<dbReference type="InterPro" id="IPR000754">
    <property type="entry name" value="Ribosomal_uS9"/>
</dbReference>
<organism evidence="7">
    <name type="scientific">Desulfofervidus auxilii</name>
    <dbReference type="NCBI Taxonomy" id="1621989"/>
    <lineage>
        <taxon>Bacteria</taxon>
        <taxon>Pseudomonadati</taxon>
        <taxon>Thermodesulfobacteriota</taxon>
        <taxon>Candidatus Desulfofervidia</taxon>
        <taxon>Candidatus Desulfofervidales</taxon>
        <taxon>Candidatus Desulfofervidaceae</taxon>
        <taxon>Candidatus Desulfofervidus</taxon>
    </lineage>
</organism>
<sequence length="130" mass="14931">MTERFYATGKRKTAIARTWLIYPGTGNIVVNRKPYNQYFERETLLMIIRQPLELTQMLNKFDVLVTVKGGGKSGQAQAIRHGIARALVGFNPELRPMLKKAGFLTRDPRVKERKKYGLAGARRAFQYSKR</sequence>
<accession>A0A7V0IA81</accession>
<dbReference type="InterPro" id="IPR020574">
    <property type="entry name" value="Ribosomal_uS9_CS"/>
</dbReference>
<dbReference type="GO" id="GO:0003735">
    <property type="term" value="F:structural constituent of ribosome"/>
    <property type="evidence" value="ECO:0007669"/>
    <property type="project" value="InterPro"/>
</dbReference>
<dbReference type="PANTHER" id="PTHR21569:SF1">
    <property type="entry name" value="SMALL RIBOSOMAL SUBUNIT PROTEIN US9M"/>
    <property type="match status" value="1"/>
</dbReference>
<dbReference type="GO" id="GO:0022627">
    <property type="term" value="C:cytosolic small ribosomal subunit"/>
    <property type="evidence" value="ECO:0007669"/>
    <property type="project" value="TreeGrafter"/>
</dbReference>
<dbReference type="HAMAP" id="MF_00532_B">
    <property type="entry name" value="Ribosomal_uS9_B"/>
    <property type="match status" value="1"/>
</dbReference>
<evidence type="ECO:0000256" key="6">
    <source>
        <dbReference type="RuleBase" id="RU003815"/>
    </source>
</evidence>
<proteinExistence type="inferred from homology"/>